<evidence type="ECO:0000313" key="1">
    <source>
        <dbReference type="EnsemblMetazoa" id="LLOJ003456-PA"/>
    </source>
</evidence>
<name>A0A1B0CGF5_LUTLO</name>
<reference evidence="1" key="1">
    <citation type="submission" date="2020-05" db="UniProtKB">
        <authorList>
            <consortium name="EnsemblMetazoa"/>
        </authorList>
    </citation>
    <scope>IDENTIFICATION</scope>
    <source>
        <strain evidence="1">Jacobina</strain>
    </source>
</reference>
<dbReference type="EMBL" id="AJWK01011068">
    <property type="status" value="NOT_ANNOTATED_CDS"/>
    <property type="molecule type" value="Genomic_DNA"/>
</dbReference>
<protein>
    <submittedName>
        <fullName evidence="1">Uncharacterized protein</fullName>
    </submittedName>
</protein>
<organism evidence="1 2">
    <name type="scientific">Lutzomyia longipalpis</name>
    <name type="common">Sand fly</name>
    <dbReference type="NCBI Taxonomy" id="7200"/>
    <lineage>
        <taxon>Eukaryota</taxon>
        <taxon>Metazoa</taxon>
        <taxon>Ecdysozoa</taxon>
        <taxon>Arthropoda</taxon>
        <taxon>Hexapoda</taxon>
        <taxon>Insecta</taxon>
        <taxon>Pterygota</taxon>
        <taxon>Neoptera</taxon>
        <taxon>Endopterygota</taxon>
        <taxon>Diptera</taxon>
        <taxon>Nematocera</taxon>
        <taxon>Psychodoidea</taxon>
        <taxon>Psychodidae</taxon>
        <taxon>Lutzomyia</taxon>
        <taxon>Lutzomyia</taxon>
    </lineage>
</organism>
<proteinExistence type="predicted"/>
<dbReference type="Proteomes" id="UP000092461">
    <property type="component" value="Unassembled WGS sequence"/>
</dbReference>
<dbReference type="EnsemblMetazoa" id="LLOJ003456-RA">
    <property type="protein sequence ID" value="LLOJ003456-PA"/>
    <property type="gene ID" value="LLOJ003456"/>
</dbReference>
<dbReference type="AlphaFoldDB" id="A0A1B0CGF5"/>
<dbReference type="EMBL" id="AJWK01011067">
    <property type="status" value="NOT_ANNOTATED_CDS"/>
    <property type="molecule type" value="Genomic_DNA"/>
</dbReference>
<keyword evidence="2" id="KW-1185">Reference proteome</keyword>
<sequence length="69" mass="8373">MRFKCTNFFRTVKSHKIFFYFATDLSLKFNFKRIKTNNPNNPKKIKNFSLIFRTIIYCSKCSKTNLKSY</sequence>
<accession>A0A1B0CGF5</accession>
<dbReference type="VEuPathDB" id="VectorBase:LLOJ003456"/>
<evidence type="ECO:0000313" key="2">
    <source>
        <dbReference type="Proteomes" id="UP000092461"/>
    </source>
</evidence>